<dbReference type="EMBL" id="CP001104">
    <property type="protein sequence ID" value="ACR71281.1"/>
    <property type="molecule type" value="Genomic_DNA"/>
</dbReference>
<evidence type="ECO:0000313" key="2">
    <source>
        <dbReference type="Proteomes" id="UP000001476"/>
    </source>
</evidence>
<gene>
    <name evidence="1" type="ordered locus">EUBELI_00245</name>
</gene>
<sequence length="367" mass="43066">MYGYTEFFIKVNEMNRQYINFSLNACCICTTSKVVWFVHWGMPALFKYNFEREKIILVREIPNVSYGKAGSGFKTIIEINDKLFLIPCRADNIVVYDIKQDKFTEIELKSPAEVMFSKGFLINGKIYCIPYLYDWIVSVDIDTYDIEYLINWKSELNIIGDGLNIDAASIAKETIFCIIPMTNVLIKFNYISKKIELARINGLSNIISICCIDQKVYVYDNDSMEICILDSQLKNVEFKRKINVKNVDLHSVLNTYIVIDCIHESKQFYYDKNLNYVRESIHNCTEKKYMKSFYSVSCWSDYNAHNNLQCVLYEDDELQVFNKNASKSYNIRITENEAVCIRKELAKELSFYENPLMNLNDWIKQLI</sequence>
<evidence type="ECO:0000313" key="1">
    <source>
        <dbReference type="EMBL" id="ACR71281.1"/>
    </source>
</evidence>
<name>C4Z291_LACE2</name>
<dbReference type="AlphaFoldDB" id="C4Z291"/>
<dbReference type="KEGG" id="eel:EUBELI_00245"/>
<dbReference type="SUPFAM" id="SSF50965">
    <property type="entry name" value="Galactose oxidase, central domain"/>
    <property type="match status" value="1"/>
</dbReference>
<protein>
    <submittedName>
        <fullName evidence="1">Uncharacterized protein</fullName>
    </submittedName>
</protein>
<dbReference type="STRING" id="515620.EUBELI_00245"/>
<reference evidence="1 2" key="1">
    <citation type="journal article" date="2009" name="Proc. Natl. Acad. Sci. U.S.A.">
        <title>Characterizing a model human gut microbiota composed of members of its two dominant bacterial phyla.</title>
        <authorList>
            <person name="Mahowald M.A."/>
            <person name="Rey F.E."/>
            <person name="Seedorf H."/>
            <person name="Turnbaugh P.J."/>
            <person name="Fulton R.S."/>
            <person name="Wollam A."/>
            <person name="Shah N."/>
            <person name="Wang C."/>
            <person name="Magrini V."/>
            <person name="Wilson R.K."/>
            <person name="Cantarel B.L."/>
            <person name="Coutinho P.M."/>
            <person name="Henrissat B."/>
            <person name="Crock L.W."/>
            <person name="Russell A."/>
            <person name="Verberkmoes N.C."/>
            <person name="Hettich R.L."/>
            <person name="Gordon J.I."/>
        </authorList>
    </citation>
    <scope>NUCLEOTIDE SEQUENCE [LARGE SCALE GENOMIC DNA]</scope>
    <source>
        <strain evidence="2">ATCC 27750 / DSM 3376 / VPI C15-48 / C15-B4</strain>
    </source>
</reference>
<accession>C4Z291</accession>
<keyword evidence="2" id="KW-1185">Reference proteome</keyword>
<organism evidence="1 2">
    <name type="scientific">Lachnospira eligens (strain ATCC 27750 / DSM 3376 / VPI C15-48 / C15-B4)</name>
    <name type="common">Eubacterium eligens</name>
    <dbReference type="NCBI Taxonomy" id="515620"/>
    <lineage>
        <taxon>Bacteria</taxon>
        <taxon>Bacillati</taxon>
        <taxon>Bacillota</taxon>
        <taxon>Clostridia</taxon>
        <taxon>Lachnospirales</taxon>
        <taxon>Lachnospiraceae</taxon>
        <taxon>Lachnospira</taxon>
    </lineage>
</organism>
<dbReference type="Proteomes" id="UP000001476">
    <property type="component" value="Chromosome"/>
</dbReference>
<dbReference type="InterPro" id="IPR011043">
    <property type="entry name" value="Gal_Oxase/kelch_b-propeller"/>
</dbReference>
<dbReference type="HOGENOM" id="CLU_753859_0_0_9"/>
<proteinExistence type="predicted"/>